<evidence type="ECO:0000259" key="2">
    <source>
        <dbReference type="Pfam" id="PF01676"/>
    </source>
</evidence>
<dbReference type="SUPFAM" id="SSF53649">
    <property type="entry name" value="Alkaline phosphatase-like"/>
    <property type="match status" value="1"/>
</dbReference>
<feature type="region of interest" description="Disordered" evidence="1">
    <location>
        <begin position="129"/>
        <end position="149"/>
    </location>
</feature>
<dbReference type="GO" id="GO:0004619">
    <property type="term" value="F:phosphoglycerate mutase activity"/>
    <property type="evidence" value="ECO:0007669"/>
    <property type="project" value="InterPro"/>
</dbReference>
<evidence type="ECO:0000313" key="3">
    <source>
        <dbReference type="EMBL" id="OSX73639.1"/>
    </source>
</evidence>
<reference evidence="3 4" key="1">
    <citation type="submission" date="2017-03" db="EMBL/GenBank/DDBJ databases">
        <title>WGS assembly of Porphyra umbilicalis.</title>
        <authorList>
            <person name="Brawley S.H."/>
            <person name="Blouin N.A."/>
            <person name="Ficko-Blean E."/>
            <person name="Wheeler G.L."/>
            <person name="Lohr M."/>
            <person name="Goodson H.V."/>
            <person name="Jenkins J.W."/>
            <person name="Blaby-Haas C.E."/>
            <person name="Helliwell K.E."/>
            <person name="Chan C."/>
            <person name="Marriage T."/>
            <person name="Bhattacharya D."/>
            <person name="Klein A.S."/>
            <person name="Badis Y."/>
            <person name="Brodie J."/>
            <person name="Cao Y."/>
            <person name="Collen J."/>
            <person name="Dittami S.M."/>
            <person name="Gachon C.M."/>
            <person name="Green B.R."/>
            <person name="Karpowicz S."/>
            <person name="Kim J.W."/>
            <person name="Kudahl U."/>
            <person name="Lin S."/>
            <person name="Michel G."/>
            <person name="Mittag M."/>
            <person name="Olson B.J."/>
            <person name="Pangilinan J."/>
            <person name="Peng Y."/>
            <person name="Qiu H."/>
            <person name="Shu S."/>
            <person name="Singer J.T."/>
            <person name="Smith A.G."/>
            <person name="Sprecher B.N."/>
            <person name="Wagner V."/>
            <person name="Wang W."/>
            <person name="Wang Z.-Y."/>
            <person name="Yan J."/>
            <person name="Yarish C."/>
            <person name="Zoeuner-Riek S."/>
            <person name="Zhuang Y."/>
            <person name="Zou Y."/>
            <person name="Lindquist E.A."/>
            <person name="Grimwood J."/>
            <person name="Barry K."/>
            <person name="Rokhsar D.S."/>
            <person name="Schmutz J."/>
            <person name="Stiller J.W."/>
            <person name="Grossman A.R."/>
            <person name="Prochnik S.E."/>
        </authorList>
    </citation>
    <scope>NUCLEOTIDE SEQUENCE [LARGE SCALE GENOMIC DNA]</scope>
    <source>
        <strain evidence="3">4086291</strain>
    </source>
</reference>
<dbReference type="OrthoDB" id="952271at2759"/>
<proteinExistence type="predicted"/>
<dbReference type="PANTHER" id="PTHR31637:SF0">
    <property type="entry name" value="2,3-BISPHOSPHOGLYCERATE-INDEPENDENT PHOSPHOGLYCERATE MUTASE"/>
    <property type="match status" value="1"/>
</dbReference>
<dbReference type="InterPro" id="IPR005995">
    <property type="entry name" value="Pgm_bpd_ind"/>
</dbReference>
<dbReference type="InterPro" id="IPR006124">
    <property type="entry name" value="Metalloenzyme"/>
</dbReference>
<gene>
    <name evidence="3" type="ORF">BU14_0333s0027</name>
</gene>
<keyword evidence="4" id="KW-1185">Reference proteome</keyword>
<name>A0A1X6NYD3_PORUM</name>
<dbReference type="InterPro" id="IPR017850">
    <property type="entry name" value="Alkaline_phosphatase_core_sf"/>
</dbReference>
<dbReference type="Pfam" id="PF01676">
    <property type="entry name" value="Metalloenzyme"/>
    <property type="match status" value="1"/>
</dbReference>
<protein>
    <recommendedName>
        <fullName evidence="2">Metalloenzyme domain-containing protein</fullName>
    </recommendedName>
</protein>
<evidence type="ECO:0000256" key="1">
    <source>
        <dbReference type="SAM" id="MobiDB-lite"/>
    </source>
</evidence>
<organism evidence="3 4">
    <name type="scientific">Porphyra umbilicalis</name>
    <name type="common">Purple laver</name>
    <name type="synonym">Red alga</name>
    <dbReference type="NCBI Taxonomy" id="2786"/>
    <lineage>
        <taxon>Eukaryota</taxon>
        <taxon>Rhodophyta</taxon>
        <taxon>Bangiophyceae</taxon>
        <taxon>Bangiales</taxon>
        <taxon>Bangiaceae</taxon>
        <taxon>Porphyra</taxon>
    </lineage>
</organism>
<feature type="domain" description="Metalloenzyme" evidence="2">
    <location>
        <begin position="12"/>
        <end position="88"/>
    </location>
</feature>
<dbReference type="Gene3D" id="3.40.720.10">
    <property type="entry name" value="Alkaline Phosphatase, subunit A"/>
    <property type="match status" value="1"/>
</dbReference>
<sequence>MAPSPFIKPPGPVALIVLDGVGIAPPAADNAWAVASTPTLDALAAGDCPDGLPAGTAVLSTQLDASGGAVGLRDGADAGNSEVGHVALGAGRVFPQGAAAVDAGLSGGRLHKAPTWRWLMEVVGGGGAAMTPRKSLRGQTGSLPRQPTG</sequence>
<dbReference type="GO" id="GO:0006007">
    <property type="term" value="P:glucose catabolic process"/>
    <property type="evidence" value="ECO:0007669"/>
    <property type="project" value="InterPro"/>
</dbReference>
<feature type="compositionally biased region" description="Polar residues" evidence="1">
    <location>
        <begin position="137"/>
        <end position="149"/>
    </location>
</feature>
<dbReference type="EMBL" id="KV918985">
    <property type="protein sequence ID" value="OSX73639.1"/>
    <property type="molecule type" value="Genomic_DNA"/>
</dbReference>
<dbReference type="AlphaFoldDB" id="A0A1X6NYD3"/>
<evidence type="ECO:0000313" key="4">
    <source>
        <dbReference type="Proteomes" id="UP000218209"/>
    </source>
</evidence>
<dbReference type="PANTHER" id="PTHR31637">
    <property type="entry name" value="2,3-BISPHOSPHOGLYCERATE-INDEPENDENT PHOSPHOGLYCERATE MUTASE"/>
    <property type="match status" value="1"/>
</dbReference>
<dbReference type="GO" id="GO:0030145">
    <property type="term" value="F:manganese ion binding"/>
    <property type="evidence" value="ECO:0007669"/>
    <property type="project" value="TreeGrafter"/>
</dbReference>
<dbReference type="Proteomes" id="UP000218209">
    <property type="component" value="Unassembled WGS sequence"/>
</dbReference>
<accession>A0A1X6NYD3</accession>